<dbReference type="GO" id="GO:0009570">
    <property type="term" value="C:chloroplast stroma"/>
    <property type="evidence" value="ECO:0007669"/>
    <property type="project" value="TreeGrafter"/>
</dbReference>
<evidence type="ECO:0000256" key="1">
    <source>
        <dbReference type="ARBA" id="ARBA00004229"/>
    </source>
</evidence>
<proteinExistence type="inferred from homology"/>
<dbReference type="FunFam" id="3.40.1180.10:FF:000001">
    <property type="entry name" value="(2E,6E)-farnesyl-diphosphate-specific ditrans,polycis-undecaprenyl-diphosphate synthase"/>
    <property type="match status" value="1"/>
</dbReference>
<dbReference type="Proteomes" id="UP000824120">
    <property type="component" value="Chromosome 6"/>
</dbReference>
<dbReference type="Gene3D" id="3.40.1180.10">
    <property type="entry name" value="Decaprenyl diphosphate synthase-like"/>
    <property type="match status" value="1"/>
</dbReference>
<keyword evidence="4 6" id="KW-0808">Transferase</keyword>
<feature type="non-terminal residue" evidence="7">
    <location>
        <position position="312"/>
    </location>
</feature>
<organism evidence="7 8">
    <name type="scientific">Solanum commersonii</name>
    <name type="common">Commerson's wild potato</name>
    <name type="synonym">Commerson's nightshade</name>
    <dbReference type="NCBI Taxonomy" id="4109"/>
    <lineage>
        <taxon>Eukaryota</taxon>
        <taxon>Viridiplantae</taxon>
        <taxon>Streptophyta</taxon>
        <taxon>Embryophyta</taxon>
        <taxon>Tracheophyta</taxon>
        <taxon>Spermatophyta</taxon>
        <taxon>Magnoliopsida</taxon>
        <taxon>eudicotyledons</taxon>
        <taxon>Gunneridae</taxon>
        <taxon>Pentapetalae</taxon>
        <taxon>asterids</taxon>
        <taxon>lamiids</taxon>
        <taxon>Solanales</taxon>
        <taxon>Solanaceae</taxon>
        <taxon>Solanoideae</taxon>
        <taxon>Solaneae</taxon>
        <taxon>Solanum</taxon>
    </lineage>
</organism>
<dbReference type="Pfam" id="PF01255">
    <property type="entry name" value="Prenyltransf"/>
    <property type="match status" value="1"/>
</dbReference>
<evidence type="ECO:0000256" key="3">
    <source>
        <dbReference type="ARBA" id="ARBA00022640"/>
    </source>
</evidence>
<evidence type="ECO:0000313" key="7">
    <source>
        <dbReference type="EMBL" id="KAG5601113.1"/>
    </source>
</evidence>
<keyword evidence="8" id="KW-1185">Reference proteome</keyword>
<keyword evidence="5" id="KW-0809">Transit peptide</keyword>
<dbReference type="EMBL" id="JACXVP010000006">
    <property type="protein sequence ID" value="KAG5601113.1"/>
    <property type="molecule type" value="Genomic_DNA"/>
</dbReference>
<dbReference type="PANTHER" id="PTHR10291">
    <property type="entry name" value="DEHYDRODOLICHYL DIPHOSPHATE SYNTHASE FAMILY MEMBER"/>
    <property type="match status" value="1"/>
</dbReference>
<dbReference type="GO" id="GO:0016094">
    <property type="term" value="P:polyprenol biosynthetic process"/>
    <property type="evidence" value="ECO:0007669"/>
    <property type="project" value="TreeGrafter"/>
</dbReference>
<gene>
    <name evidence="7" type="ORF">H5410_032483</name>
</gene>
<dbReference type="GO" id="GO:0009409">
    <property type="term" value="P:response to cold"/>
    <property type="evidence" value="ECO:0007669"/>
    <property type="project" value="TreeGrafter"/>
</dbReference>
<dbReference type="PROSITE" id="PS01066">
    <property type="entry name" value="UPP_SYNTHASE"/>
    <property type="match status" value="1"/>
</dbReference>
<evidence type="ECO:0000256" key="4">
    <source>
        <dbReference type="ARBA" id="ARBA00022679"/>
    </source>
</evidence>
<dbReference type="PANTHER" id="PTHR10291:SF16">
    <property type="entry name" value="(2Z,6Z)-FARNESYL DIPHOSPHATE SYNTHASE CPT6, CHLOROPLASTIC"/>
    <property type="match status" value="1"/>
</dbReference>
<dbReference type="AlphaFoldDB" id="A0A9J5YL70"/>
<dbReference type="GO" id="GO:0045547">
    <property type="term" value="F:ditrans,polycis-polyprenyl diphosphate synthase [(2E,6E)-farnesyl diphosphate specific] activity"/>
    <property type="evidence" value="ECO:0007669"/>
    <property type="project" value="TreeGrafter"/>
</dbReference>
<dbReference type="InterPro" id="IPR036424">
    <property type="entry name" value="UPP_synth-like_sf"/>
</dbReference>
<accession>A0A9J5YL70</accession>
<comment type="similarity">
    <text evidence="6">Belongs to the UPP synthase family.</text>
</comment>
<comment type="subcellular location">
    <subcellularLocation>
        <location evidence="1">Plastid</location>
        <location evidence="1">Chloroplast</location>
    </subcellularLocation>
</comment>
<reference evidence="7 8" key="1">
    <citation type="submission" date="2020-09" db="EMBL/GenBank/DDBJ databases">
        <title>De no assembly of potato wild relative species, Solanum commersonii.</title>
        <authorList>
            <person name="Cho K."/>
        </authorList>
    </citation>
    <scope>NUCLEOTIDE SEQUENCE [LARGE SCALE GENOMIC DNA]</scope>
    <source>
        <strain evidence="7">LZ3.2</strain>
        <tissue evidence="7">Leaf</tissue>
    </source>
</reference>
<evidence type="ECO:0000256" key="2">
    <source>
        <dbReference type="ARBA" id="ARBA00022528"/>
    </source>
</evidence>
<dbReference type="GO" id="GO:0009668">
    <property type="term" value="P:plastid membrane organization"/>
    <property type="evidence" value="ECO:0007669"/>
    <property type="project" value="TreeGrafter"/>
</dbReference>
<protein>
    <recommendedName>
        <fullName evidence="6">Alkyl transferase</fullName>
        <ecNumber evidence="6">2.5.1.-</ecNumber>
    </recommendedName>
</protein>
<keyword evidence="3" id="KW-0934">Plastid</keyword>
<evidence type="ECO:0000256" key="6">
    <source>
        <dbReference type="RuleBase" id="RU363018"/>
    </source>
</evidence>
<dbReference type="HAMAP" id="MF_01139">
    <property type="entry name" value="ISPT"/>
    <property type="match status" value="1"/>
</dbReference>
<name>A0A9J5YL70_SOLCO</name>
<keyword evidence="2" id="KW-0150">Chloroplast</keyword>
<dbReference type="SUPFAM" id="SSF64005">
    <property type="entry name" value="Undecaprenyl diphosphate synthase"/>
    <property type="match status" value="1"/>
</dbReference>
<dbReference type="InterPro" id="IPR018520">
    <property type="entry name" value="UPP_synth-like_CS"/>
</dbReference>
<dbReference type="GO" id="GO:0000287">
    <property type="term" value="F:magnesium ion binding"/>
    <property type="evidence" value="ECO:0007669"/>
    <property type="project" value="UniProtKB-ARBA"/>
</dbReference>
<comment type="caution">
    <text evidence="7">The sequence shown here is derived from an EMBL/GenBank/DDBJ whole genome shotgun (WGS) entry which is preliminary data.</text>
</comment>
<dbReference type="InterPro" id="IPR001441">
    <property type="entry name" value="UPP_synth-like"/>
</dbReference>
<evidence type="ECO:0000256" key="5">
    <source>
        <dbReference type="ARBA" id="ARBA00022946"/>
    </source>
</evidence>
<dbReference type="CDD" id="cd00475">
    <property type="entry name" value="Cis_IPPS"/>
    <property type="match status" value="1"/>
</dbReference>
<evidence type="ECO:0000313" key="8">
    <source>
        <dbReference type="Proteomes" id="UP000824120"/>
    </source>
</evidence>
<sequence>SIETYTCSTLLNLEPKTKVEEMSSLFVGRPISKSSYNLYTLPSSICGGRGGHFFKISNSLSIDDNRRRSIEIIHNSELIPKHVAIIMDGNRRWAKARSLAVQEGHKFLTPNLKNICNISSKLRIQVITAFAFSTENWNRSKEEVDFLMQLFEEFFEEFMRLSTRLGVRVSVIGGKSKLPTKLQKGIELTEEATKANEGLHLMLALNYGGHYDMLQATKNIASKVKDGLIQLEDIDNTLFEQELTTNCAKFPKPDLLIRTGGEQRISNFLLWQLAYSELYFTNTLFPDFGEEAFMEAIFSFQRRHRRFGGHTY</sequence>
<dbReference type="OrthoDB" id="4173905at2759"/>
<dbReference type="EC" id="2.5.1.-" evidence="6"/>
<dbReference type="NCBIfam" id="TIGR00055">
    <property type="entry name" value="uppS"/>
    <property type="match status" value="1"/>
</dbReference>